<protein>
    <submittedName>
        <fullName evidence="4">ATP-binding protein</fullName>
    </submittedName>
</protein>
<dbReference type="SUPFAM" id="SSF55874">
    <property type="entry name" value="ATPase domain of HSP90 chaperone/DNA topoisomerase II/histidine kinase"/>
    <property type="match status" value="1"/>
</dbReference>
<dbReference type="InterPro" id="IPR003594">
    <property type="entry name" value="HATPase_dom"/>
</dbReference>
<dbReference type="GO" id="GO:0004674">
    <property type="term" value="F:protein serine/threonine kinase activity"/>
    <property type="evidence" value="ECO:0007669"/>
    <property type="project" value="UniProtKB-KW"/>
</dbReference>
<dbReference type="InterPro" id="IPR050267">
    <property type="entry name" value="Anti-sigma-factor_SerPK"/>
</dbReference>
<name>A0A7H8T3F9_STRCX</name>
<keyword evidence="4" id="KW-0547">Nucleotide-binding</keyword>
<keyword evidence="1" id="KW-0723">Serine/threonine-protein kinase</keyword>
<evidence type="ECO:0000256" key="2">
    <source>
        <dbReference type="SAM" id="MobiDB-lite"/>
    </source>
</evidence>
<dbReference type="EMBL" id="CP056041">
    <property type="protein sequence ID" value="QKZ17582.1"/>
    <property type="molecule type" value="Genomic_DNA"/>
</dbReference>
<dbReference type="InterPro" id="IPR036890">
    <property type="entry name" value="HATPase_C_sf"/>
</dbReference>
<evidence type="ECO:0000313" key="5">
    <source>
        <dbReference type="Proteomes" id="UP000509418"/>
    </source>
</evidence>
<dbReference type="PANTHER" id="PTHR35526:SF3">
    <property type="entry name" value="ANTI-SIGMA-F FACTOR RSBW"/>
    <property type="match status" value="1"/>
</dbReference>
<keyword evidence="1" id="KW-0418">Kinase</keyword>
<dbReference type="Proteomes" id="UP000509418">
    <property type="component" value="Chromosome"/>
</dbReference>
<accession>A0A7H8T3F9</accession>
<gene>
    <name evidence="4" type="ORF">HUT05_09625</name>
</gene>
<feature type="region of interest" description="Disordered" evidence="2">
    <location>
        <begin position="163"/>
        <end position="182"/>
    </location>
</feature>
<evidence type="ECO:0000256" key="1">
    <source>
        <dbReference type="ARBA" id="ARBA00022527"/>
    </source>
</evidence>
<keyword evidence="4" id="KW-0067">ATP-binding</keyword>
<sequence length="182" mass="19537">MFVDDQQRALSVTAPARVARRSGPASACRMGASTKAPARARTFVLAALTQWRVDPDVIDAMRVIVSELVTNVVEHSGARDVDVALSMRGSVARIAVIDRGVWRPSRAQGAAWRPWGMQGGAWHLHGGQSCDEAEGGRGLQLVQAYASECGVVRTRRGTRAWAEVTPESNRASDVPAGGHARR</sequence>
<dbReference type="PANTHER" id="PTHR35526">
    <property type="entry name" value="ANTI-SIGMA-F FACTOR RSBW-RELATED"/>
    <property type="match status" value="1"/>
</dbReference>
<dbReference type="RefSeq" id="WP_176574826.1">
    <property type="nucleotide sequence ID" value="NZ_CBDRGH010000014.1"/>
</dbReference>
<reference evidence="4 5" key="1">
    <citation type="submission" date="2020-06" db="EMBL/GenBank/DDBJ databases">
        <title>Genome mining for natural products.</title>
        <authorList>
            <person name="Zhang B."/>
            <person name="Shi J."/>
            <person name="Ge H."/>
        </authorList>
    </citation>
    <scope>NUCLEOTIDE SEQUENCE [LARGE SCALE GENOMIC DNA]</scope>
    <source>
        <strain evidence="4 5">NA02069</strain>
    </source>
</reference>
<dbReference type="GO" id="GO:0005524">
    <property type="term" value="F:ATP binding"/>
    <property type="evidence" value="ECO:0007669"/>
    <property type="project" value="UniProtKB-KW"/>
</dbReference>
<organism evidence="4 5">
    <name type="scientific">Streptomyces chartreusis</name>
    <dbReference type="NCBI Taxonomy" id="1969"/>
    <lineage>
        <taxon>Bacteria</taxon>
        <taxon>Bacillati</taxon>
        <taxon>Actinomycetota</taxon>
        <taxon>Actinomycetes</taxon>
        <taxon>Kitasatosporales</taxon>
        <taxon>Streptomycetaceae</taxon>
        <taxon>Streptomyces</taxon>
    </lineage>
</organism>
<keyword evidence="5" id="KW-1185">Reference proteome</keyword>
<dbReference type="AlphaFoldDB" id="A0A7H8T3F9"/>
<dbReference type="Pfam" id="PF13581">
    <property type="entry name" value="HATPase_c_2"/>
    <property type="match status" value="1"/>
</dbReference>
<evidence type="ECO:0000313" key="4">
    <source>
        <dbReference type="EMBL" id="QKZ17582.1"/>
    </source>
</evidence>
<keyword evidence="1" id="KW-0808">Transferase</keyword>
<evidence type="ECO:0000259" key="3">
    <source>
        <dbReference type="Pfam" id="PF13581"/>
    </source>
</evidence>
<proteinExistence type="predicted"/>
<dbReference type="CDD" id="cd16936">
    <property type="entry name" value="HATPase_RsbW-like"/>
    <property type="match status" value="1"/>
</dbReference>
<feature type="domain" description="Histidine kinase/HSP90-like ATPase" evidence="3">
    <location>
        <begin position="38"/>
        <end position="160"/>
    </location>
</feature>
<dbReference type="Gene3D" id="3.30.565.10">
    <property type="entry name" value="Histidine kinase-like ATPase, C-terminal domain"/>
    <property type="match status" value="1"/>
</dbReference>